<reference evidence="10" key="1">
    <citation type="submission" date="2025-08" db="UniProtKB">
        <authorList>
            <consortium name="Ensembl"/>
        </authorList>
    </citation>
    <scope>IDENTIFICATION</scope>
</reference>
<feature type="compositionally biased region" description="Basic and acidic residues" evidence="6">
    <location>
        <begin position="573"/>
        <end position="587"/>
    </location>
</feature>
<dbReference type="GO" id="GO:0008013">
    <property type="term" value="F:beta-catenin binding"/>
    <property type="evidence" value="ECO:0007669"/>
    <property type="project" value="TreeGrafter"/>
</dbReference>
<dbReference type="Proteomes" id="UP000264800">
    <property type="component" value="Unplaced"/>
</dbReference>
<evidence type="ECO:0000313" key="11">
    <source>
        <dbReference type="Proteomes" id="UP000264800"/>
    </source>
</evidence>
<feature type="region of interest" description="Disordered" evidence="6">
    <location>
        <begin position="519"/>
        <end position="587"/>
    </location>
</feature>
<dbReference type="RefSeq" id="XP_017295003.1">
    <property type="nucleotide sequence ID" value="XM_017439514.3"/>
</dbReference>
<feature type="chain" id="PRO_5018756643" evidence="8">
    <location>
        <begin position="21"/>
        <end position="684"/>
    </location>
</feature>
<evidence type="ECO:0000256" key="2">
    <source>
        <dbReference type="ARBA" id="ARBA00022737"/>
    </source>
</evidence>
<dbReference type="Gene3D" id="2.60.40.60">
    <property type="entry name" value="Cadherins"/>
    <property type="match status" value="2"/>
</dbReference>
<dbReference type="GO" id="GO:0005912">
    <property type="term" value="C:adherens junction"/>
    <property type="evidence" value="ECO:0007669"/>
    <property type="project" value="TreeGrafter"/>
</dbReference>
<proteinExistence type="predicted"/>
<dbReference type="InterPro" id="IPR015919">
    <property type="entry name" value="Cadherin-like_sf"/>
</dbReference>
<dbReference type="GO" id="GO:0007156">
    <property type="term" value="P:homophilic cell adhesion via plasma membrane adhesion molecules"/>
    <property type="evidence" value="ECO:0007669"/>
    <property type="project" value="InterPro"/>
</dbReference>
<dbReference type="SMART" id="SM00112">
    <property type="entry name" value="CA"/>
    <property type="match status" value="3"/>
</dbReference>
<dbReference type="GO" id="GO:0016342">
    <property type="term" value="C:catenin complex"/>
    <property type="evidence" value="ECO:0007669"/>
    <property type="project" value="TreeGrafter"/>
</dbReference>
<evidence type="ECO:0000256" key="1">
    <source>
        <dbReference type="ARBA" id="ARBA00004370"/>
    </source>
</evidence>
<dbReference type="CTD" id="101886483"/>
<evidence type="ECO:0000256" key="3">
    <source>
        <dbReference type="ARBA" id="ARBA00022837"/>
    </source>
</evidence>
<dbReference type="PANTHER" id="PTHR24027:SF414">
    <property type="entry name" value="CADHERIN-RELATED FAMILY MEMBER 5 ISOFORM X1"/>
    <property type="match status" value="1"/>
</dbReference>
<dbReference type="GO" id="GO:0005509">
    <property type="term" value="F:calcium ion binding"/>
    <property type="evidence" value="ECO:0007669"/>
    <property type="project" value="UniProtKB-UniRule"/>
</dbReference>
<evidence type="ECO:0000313" key="10">
    <source>
        <dbReference type="Ensembl" id="ENSKMAP00000013357.1"/>
    </source>
</evidence>
<dbReference type="SUPFAM" id="SSF49313">
    <property type="entry name" value="Cadherin-like"/>
    <property type="match status" value="2"/>
</dbReference>
<feature type="compositionally biased region" description="Polar residues" evidence="6">
    <location>
        <begin position="555"/>
        <end position="572"/>
    </location>
</feature>
<feature type="transmembrane region" description="Helical" evidence="7">
    <location>
        <begin position="455"/>
        <end position="478"/>
    </location>
</feature>
<dbReference type="PANTHER" id="PTHR24027">
    <property type="entry name" value="CADHERIN-23"/>
    <property type="match status" value="1"/>
</dbReference>
<dbReference type="GeneTree" id="ENSGT00940000163878"/>
<keyword evidence="2" id="KW-0677">Repeat</keyword>
<dbReference type="GO" id="GO:0045296">
    <property type="term" value="F:cadherin binding"/>
    <property type="evidence" value="ECO:0007669"/>
    <property type="project" value="TreeGrafter"/>
</dbReference>
<keyword evidence="3 5" id="KW-0106">Calcium</keyword>
<name>A0A3Q3FKK3_KRYMA</name>
<feature type="domain" description="Cadherin" evidence="9">
    <location>
        <begin position="119"/>
        <end position="225"/>
    </location>
</feature>
<feature type="domain" description="Cadherin" evidence="9">
    <location>
        <begin position="265"/>
        <end position="346"/>
    </location>
</feature>
<dbReference type="Pfam" id="PF00028">
    <property type="entry name" value="Cadherin"/>
    <property type="match status" value="2"/>
</dbReference>
<reference evidence="10" key="2">
    <citation type="submission" date="2025-09" db="UniProtKB">
        <authorList>
            <consortium name="Ensembl"/>
        </authorList>
    </citation>
    <scope>IDENTIFICATION</scope>
</reference>
<protein>
    <submittedName>
        <fullName evidence="10">Cadherin-related family member 5-like</fullName>
    </submittedName>
</protein>
<evidence type="ECO:0000259" key="9">
    <source>
        <dbReference type="PROSITE" id="PS50268"/>
    </source>
</evidence>
<keyword evidence="7" id="KW-1133">Transmembrane helix</keyword>
<evidence type="ECO:0000256" key="5">
    <source>
        <dbReference type="PROSITE-ProRule" id="PRU00043"/>
    </source>
</evidence>
<dbReference type="OrthoDB" id="8958491at2759"/>
<dbReference type="PROSITE" id="PS50268">
    <property type="entry name" value="CADHERIN_2"/>
    <property type="match status" value="2"/>
</dbReference>
<dbReference type="GO" id="GO:0000902">
    <property type="term" value="P:cell morphogenesis"/>
    <property type="evidence" value="ECO:0007669"/>
    <property type="project" value="TreeGrafter"/>
</dbReference>
<dbReference type="GeneID" id="108249876"/>
<dbReference type="PRINTS" id="PR00205">
    <property type="entry name" value="CADHERIN"/>
</dbReference>
<feature type="compositionally biased region" description="Basic and acidic residues" evidence="6">
    <location>
        <begin position="601"/>
        <end position="629"/>
    </location>
</feature>
<sequence>MDRIYPSFLCLLLLQTSVLANNLCTFSPSVQFAENNKVGAVVATITTQAGVQLNLSSENSDDLPFGLEGNHLIATVELDFETMDSMFEVKFLCTLGDRKVDYEILIILENINDNHPKFDQKLYPASINEMSPVGATVGRFAATDADRDVLYYRLTTESSYFKLKLPTNPEILVNAHLDYERIREVELVLEAQDTTFGSSSGEASFTATSTILVSILDVDNRPPWYQPCRKHEVGGAVVCENAGYTGRVDLNEQETGVLTLKPGPLYAIDGDSGINEAITYSFLTGNGTDLFEINPNTGNITMKKPADVLGPISLTVLAAQRTNAYQLATTTLTISVQVKSLHVPQFQRPLYEALITSKGSMAVDLKSSQALQILATDEDYSSTGGLNPHITYSVEDSSVFSIIGGYLFLTEDASDGTLSLKVLAKDTSNDETATAQLRVELKLKISSGGFGGSDMAALGATLGVLLFVSLVVIGLLVYRMQKGKADWKKIQEVTMFRSSLGQNSGGQKEGIQYTNEAFQRDDDRGSMGSGGPDEADTGRFPPNTDWNNPFKEVQQRSSAPLPSLQSDGISDNGSDKTDDEKDVKPILTKERRVEEGYKSVWFKEDIDPNAKEEVVIIPDSREEGSKYEDNEPSSSSKVRNEDDSFQKKAPKVAFADTDLDSGLGVKMEDPEEDSASDHNLNIDL</sequence>
<feature type="region of interest" description="Disordered" evidence="6">
    <location>
        <begin position="601"/>
        <end position="684"/>
    </location>
</feature>
<dbReference type="GO" id="GO:0016477">
    <property type="term" value="P:cell migration"/>
    <property type="evidence" value="ECO:0007669"/>
    <property type="project" value="TreeGrafter"/>
</dbReference>
<keyword evidence="8" id="KW-0732">Signal</keyword>
<keyword evidence="4 7" id="KW-0472">Membrane</keyword>
<evidence type="ECO:0000256" key="7">
    <source>
        <dbReference type="SAM" id="Phobius"/>
    </source>
</evidence>
<dbReference type="InterPro" id="IPR002126">
    <property type="entry name" value="Cadherin-like_dom"/>
</dbReference>
<dbReference type="GO" id="GO:0007043">
    <property type="term" value="P:cell-cell junction assembly"/>
    <property type="evidence" value="ECO:0007669"/>
    <property type="project" value="TreeGrafter"/>
</dbReference>
<organism evidence="10 11">
    <name type="scientific">Kryptolebias marmoratus</name>
    <name type="common">Mangrove killifish</name>
    <name type="synonym">Rivulus marmoratus</name>
    <dbReference type="NCBI Taxonomy" id="37003"/>
    <lineage>
        <taxon>Eukaryota</taxon>
        <taxon>Metazoa</taxon>
        <taxon>Chordata</taxon>
        <taxon>Craniata</taxon>
        <taxon>Vertebrata</taxon>
        <taxon>Euteleostomi</taxon>
        <taxon>Actinopterygii</taxon>
        <taxon>Neopterygii</taxon>
        <taxon>Teleostei</taxon>
        <taxon>Neoteleostei</taxon>
        <taxon>Acanthomorphata</taxon>
        <taxon>Ovalentaria</taxon>
        <taxon>Atherinomorphae</taxon>
        <taxon>Cyprinodontiformes</taxon>
        <taxon>Rivulidae</taxon>
        <taxon>Kryptolebias</taxon>
    </lineage>
</organism>
<dbReference type="GO" id="GO:0034332">
    <property type="term" value="P:adherens junction organization"/>
    <property type="evidence" value="ECO:0007669"/>
    <property type="project" value="TreeGrafter"/>
</dbReference>
<evidence type="ECO:0000256" key="8">
    <source>
        <dbReference type="SAM" id="SignalP"/>
    </source>
</evidence>
<dbReference type="GO" id="GO:0016339">
    <property type="term" value="P:calcium-dependent cell-cell adhesion via plasma membrane cell adhesion molecules"/>
    <property type="evidence" value="ECO:0007669"/>
    <property type="project" value="TreeGrafter"/>
</dbReference>
<dbReference type="CDD" id="cd11304">
    <property type="entry name" value="Cadherin_repeat"/>
    <property type="match status" value="2"/>
</dbReference>
<feature type="signal peptide" evidence="8">
    <location>
        <begin position="1"/>
        <end position="20"/>
    </location>
</feature>
<dbReference type="AlphaFoldDB" id="A0A3Q3FKK3"/>
<dbReference type="Ensembl" id="ENSKMAT00000013565.1">
    <property type="protein sequence ID" value="ENSKMAP00000013357.1"/>
    <property type="gene ID" value="ENSKMAG00000010013.1"/>
</dbReference>
<keyword evidence="7" id="KW-0812">Transmembrane</keyword>
<keyword evidence="11" id="KW-1185">Reference proteome</keyword>
<accession>A0A3Q3FKK3</accession>
<dbReference type="GO" id="GO:0044331">
    <property type="term" value="P:cell-cell adhesion mediated by cadherin"/>
    <property type="evidence" value="ECO:0007669"/>
    <property type="project" value="TreeGrafter"/>
</dbReference>
<dbReference type="InterPro" id="IPR039808">
    <property type="entry name" value="Cadherin"/>
</dbReference>
<comment type="subcellular location">
    <subcellularLocation>
        <location evidence="1">Membrane</location>
    </subcellularLocation>
</comment>
<evidence type="ECO:0000256" key="4">
    <source>
        <dbReference type="ARBA" id="ARBA00023136"/>
    </source>
</evidence>
<evidence type="ECO:0000256" key="6">
    <source>
        <dbReference type="SAM" id="MobiDB-lite"/>
    </source>
</evidence>